<sequence>MQRRAVIMTVLAVLVAVTLIGLPLAIIGPLAVYNSEQSALELRAASLMRTVERRIAHSEDITDGLLHPWVGREGQNPAYIELRLDDGRVLAAGDPIAGNVLRATQSSPSGVDLLMEVSTGRVILHSLYVEGFILFGTSIAFLIAVMVARRQARKIAAPLIYLAASAEQLGSGQARPRLRPSGIEEIDLIQAELVRTAERMAGRLAAERQFAADASHQLRTPLTALSMRLEEIELLATDDEVREEAGVCLEQVERLTGVVEELLKTSRSSSGGTTEAISLADVFDQQRDEWERPFAKAGRELVFTHGTDRLALATPGSVAQVLATLLENSLKYGGGTTTVSSRAASGKGVFIDVADEGEGVSDELAPDIFSKHVSGKGGTGLGLALAKDLASSDGGRLELSQRRPPIFTLFLNGVPASLNPDAVLPQGSFVSVGRRRRRR</sequence>
<dbReference type="InterPro" id="IPR036890">
    <property type="entry name" value="HATPase_C_sf"/>
</dbReference>
<feature type="transmembrane region" description="Helical" evidence="23">
    <location>
        <begin position="7"/>
        <end position="33"/>
    </location>
</feature>
<dbReference type="SMART" id="SM00387">
    <property type="entry name" value="HATPase_c"/>
    <property type="match status" value="1"/>
</dbReference>
<keyword evidence="17" id="KW-0902">Two-component regulatory system</keyword>
<keyword evidence="12" id="KW-0378">Hydrolase</keyword>
<name>A0A1H3VIJ7_9ACTO</name>
<dbReference type="PROSITE" id="PS50109">
    <property type="entry name" value="HIS_KIN"/>
    <property type="match status" value="1"/>
</dbReference>
<evidence type="ECO:0000256" key="12">
    <source>
        <dbReference type="ARBA" id="ARBA00022801"/>
    </source>
</evidence>
<evidence type="ECO:0000256" key="20">
    <source>
        <dbReference type="ARBA" id="ARBA00023211"/>
    </source>
</evidence>
<keyword evidence="10" id="KW-0547">Nucleotide-binding</keyword>
<dbReference type="GO" id="GO:0004721">
    <property type="term" value="F:phosphoprotein phosphatase activity"/>
    <property type="evidence" value="ECO:0007669"/>
    <property type="project" value="UniProtKB-KW"/>
</dbReference>
<dbReference type="InterPro" id="IPR050980">
    <property type="entry name" value="2C_sensor_his_kinase"/>
</dbReference>
<feature type="transmembrane region" description="Helical" evidence="23">
    <location>
        <begin position="122"/>
        <end position="148"/>
    </location>
</feature>
<dbReference type="EMBL" id="FNQV01000001">
    <property type="protein sequence ID" value="SDZ74596.1"/>
    <property type="molecule type" value="Genomic_DNA"/>
</dbReference>
<keyword evidence="18" id="KW-0346">Stress response</keyword>
<evidence type="ECO:0000256" key="18">
    <source>
        <dbReference type="ARBA" id="ARBA00023016"/>
    </source>
</evidence>
<evidence type="ECO:0000256" key="10">
    <source>
        <dbReference type="ARBA" id="ARBA00022741"/>
    </source>
</evidence>
<dbReference type="PROSITE" id="PS50885">
    <property type="entry name" value="HAMP"/>
    <property type="match status" value="1"/>
</dbReference>
<keyword evidence="8" id="KW-0808">Transferase</keyword>
<dbReference type="InterPro" id="IPR005467">
    <property type="entry name" value="His_kinase_dom"/>
</dbReference>
<evidence type="ECO:0000256" key="3">
    <source>
        <dbReference type="ARBA" id="ARBA00001946"/>
    </source>
</evidence>
<dbReference type="Gene3D" id="1.10.287.130">
    <property type="match status" value="1"/>
</dbReference>
<dbReference type="RefSeq" id="WP_092560883.1">
    <property type="nucleotide sequence ID" value="NZ_FNQV01000001.1"/>
</dbReference>
<feature type="domain" description="Histidine kinase" evidence="24">
    <location>
        <begin position="213"/>
        <end position="418"/>
    </location>
</feature>
<dbReference type="SUPFAM" id="SSF47384">
    <property type="entry name" value="Homodimeric domain of signal transducing histidine kinase"/>
    <property type="match status" value="1"/>
</dbReference>
<evidence type="ECO:0000256" key="16">
    <source>
        <dbReference type="ARBA" id="ARBA00022989"/>
    </source>
</evidence>
<gene>
    <name evidence="26" type="ORF">SAMN02910418_00087</name>
</gene>
<dbReference type="Proteomes" id="UP000199288">
    <property type="component" value="Unassembled WGS sequence"/>
</dbReference>
<evidence type="ECO:0000256" key="23">
    <source>
        <dbReference type="SAM" id="Phobius"/>
    </source>
</evidence>
<evidence type="ECO:0000313" key="26">
    <source>
        <dbReference type="EMBL" id="SDZ74596.1"/>
    </source>
</evidence>
<evidence type="ECO:0000256" key="21">
    <source>
        <dbReference type="ARBA" id="ARBA00040454"/>
    </source>
</evidence>
<keyword evidence="9 23" id="KW-0812">Transmembrane</keyword>
<dbReference type="InterPro" id="IPR003660">
    <property type="entry name" value="HAMP_dom"/>
</dbReference>
<evidence type="ECO:0000256" key="11">
    <source>
        <dbReference type="ARBA" id="ARBA00022777"/>
    </source>
</evidence>
<keyword evidence="7" id="KW-0597">Phosphoprotein</keyword>
<comment type="cofactor">
    <cofactor evidence="3">
        <name>Mg(2+)</name>
        <dbReference type="ChEBI" id="CHEBI:18420"/>
    </cofactor>
</comment>
<dbReference type="Gene3D" id="3.30.565.10">
    <property type="entry name" value="Histidine kinase-like ATPase, C-terminal domain"/>
    <property type="match status" value="1"/>
</dbReference>
<evidence type="ECO:0000256" key="9">
    <source>
        <dbReference type="ARBA" id="ARBA00022692"/>
    </source>
</evidence>
<comment type="cofactor">
    <cofactor evidence="2">
        <name>Mn(2+)</name>
        <dbReference type="ChEBI" id="CHEBI:29035"/>
    </cofactor>
</comment>
<protein>
    <recommendedName>
        <fullName evidence="21">Signal transduction histidine-protein kinase/phosphatase MprB</fullName>
        <ecNumber evidence="5">2.7.13.3</ecNumber>
    </recommendedName>
    <alternativeName>
        <fullName evidence="22">Mycobacterial persistence regulator B</fullName>
    </alternativeName>
</protein>
<evidence type="ECO:0000256" key="19">
    <source>
        <dbReference type="ARBA" id="ARBA00023026"/>
    </source>
</evidence>
<dbReference type="AlphaFoldDB" id="A0A1H3VIJ7"/>
<evidence type="ECO:0000256" key="2">
    <source>
        <dbReference type="ARBA" id="ARBA00001936"/>
    </source>
</evidence>
<reference evidence="27" key="1">
    <citation type="submission" date="2016-10" db="EMBL/GenBank/DDBJ databases">
        <authorList>
            <person name="Varghese N."/>
            <person name="Submissions S."/>
        </authorList>
    </citation>
    <scope>NUCLEOTIDE SEQUENCE [LARGE SCALE GENOMIC DNA]</scope>
    <source>
        <strain evidence="27">KPR-1</strain>
    </source>
</reference>
<dbReference type="InterPro" id="IPR003594">
    <property type="entry name" value="HATPase_dom"/>
</dbReference>
<evidence type="ECO:0000256" key="4">
    <source>
        <dbReference type="ARBA" id="ARBA00004651"/>
    </source>
</evidence>
<evidence type="ECO:0000256" key="13">
    <source>
        <dbReference type="ARBA" id="ARBA00022840"/>
    </source>
</evidence>
<keyword evidence="19" id="KW-0843">Virulence</keyword>
<keyword evidence="27" id="KW-1185">Reference proteome</keyword>
<dbReference type="Pfam" id="PF02518">
    <property type="entry name" value="HATPase_c"/>
    <property type="match status" value="1"/>
</dbReference>
<keyword evidence="20" id="KW-0464">Manganese</keyword>
<dbReference type="InterPro" id="IPR003661">
    <property type="entry name" value="HisK_dim/P_dom"/>
</dbReference>
<keyword evidence="11 26" id="KW-0418">Kinase</keyword>
<dbReference type="PANTHER" id="PTHR44936:SF9">
    <property type="entry name" value="SENSOR PROTEIN CREC"/>
    <property type="match status" value="1"/>
</dbReference>
<dbReference type="InterPro" id="IPR004358">
    <property type="entry name" value="Sig_transdc_His_kin-like_C"/>
</dbReference>
<dbReference type="InterPro" id="IPR040868">
    <property type="entry name" value="DraK_HK_N"/>
</dbReference>
<keyword evidence="15" id="KW-0904">Protein phosphatase</keyword>
<accession>A0A1H3VIJ7</accession>
<dbReference type="Pfam" id="PF00512">
    <property type="entry name" value="HisKA"/>
    <property type="match status" value="1"/>
</dbReference>
<dbReference type="SUPFAM" id="SSF55874">
    <property type="entry name" value="ATPase domain of HSP90 chaperone/DNA topoisomerase II/histidine kinase"/>
    <property type="match status" value="1"/>
</dbReference>
<feature type="domain" description="HAMP" evidence="25">
    <location>
        <begin position="153"/>
        <end position="205"/>
    </location>
</feature>
<evidence type="ECO:0000256" key="7">
    <source>
        <dbReference type="ARBA" id="ARBA00022553"/>
    </source>
</evidence>
<evidence type="ECO:0000256" key="14">
    <source>
        <dbReference type="ARBA" id="ARBA00022842"/>
    </source>
</evidence>
<comment type="subcellular location">
    <subcellularLocation>
        <location evidence="4">Cell membrane</location>
        <topology evidence="4">Multi-pass membrane protein</topology>
    </subcellularLocation>
</comment>
<keyword evidence="6" id="KW-1003">Cell membrane</keyword>
<dbReference type="SMART" id="SM00388">
    <property type="entry name" value="HisKA"/>
    <property type="match status" value="1"/>
</dbReference>
<evidence type="ECO:0000256" key="22">
    <source>
        <dbReference type="ARBA" id="ARBA00041776"/>
    </source>
</evidence>
<evidence type="ECO:0000259" key="25">
    <source>
        <dbReference type="PROSITE" id="PS50885"/>
    </source>
</evidence>
<dbReference type="PRINTS" id="PR00344">
    <property type="entry name" value="BCTRLSENSOR"/>
</dbReference>
<dbReference type="OrthoDB" id="5499837at2"/>
<keyword evidence="14" id="KW-0460">Magnesium</keyword>
<dbReference type="GO" id="GO:0005524">
    <property type="term" value="F:ATP binding"/>
    <property type="evidence" value="ECO:0007669"/>
    <property type="project" value="UniProtKB-KW"/>
</dbReference>
<keyword evidence="23" id="KW-0472">Membrane</keyword>
<dbReference type="GO" id="GO:0005886">
    <property type="term" value="C:plasma membrane"/>
    <property type="evidence" value="ECO:0007669"/>
    <property type="project" value="UniProtKB-SubCell"/>
</dbReference>
<evidence type="ECO:0000313" key="27">
    <source>
        <dbReference type="Proteomes" id="UP000199288"/>
    </source>
</evidence>
<dbReference type="GO" id="GO:0000155">
    <property type="term" value="F:phosphorelay sensor kinase activity"/>
    <property type="evidence" value="ECO:0007669"/>
    <property type="project" value="InterPro"/>
</dbReference>
<evidence type="ECO:0000256" key="5">
    <source>
        <dbReference type="ARBA" id="ARBA00012438"/>
    </source>
</evidence>
<evidence type="ECO:0000256" key="1">
    <source>
        <dbReference type="ARBA" id="ARBA00000085"/>
    </source>
</evidence>
<keyword evidence="16 23" id="KW-1133">Transmembrane helix</keyword>
<comment type="catalytic activity">
    <reaction evidence="1">
        <text>ATP + protein L-histidine = ADP + protein N-phospho-L-histidine.</text>
        <dbReference type="EC" id="2.7.13.3"/>
    </reaction>
</comment>
<dbReference type="InterPro" id="IPR036097">
    <property type="entry name" value="HisK_dim/P_sf"/>
</dbReference>
<organism evidence="26 27">
    <name type="scientific">Bowdeniella nasicola</name>
    <dbReference type="NCBI Taxonomy" id="208480"/>
    <lineage>
        <taxon>Bacteria</taxon>
        <taxon>Bacillati</taxon>
        <taxon>Actinomycetota</taxon>
        <taxon>Actinomycetes</taxon>
        <taxon>Actinomycetales</taxon>
        <taxon>Actinomycetaceae</taxon>
        <taxon>Bowdeniella</taxon>
    </lineage>
</organism>
<dbReference type="EC" id="2.7.13.3" evidence="5"/>
<dbReference type="Pfam" id="PF18092">
    <property type="entry name" value="DraK_HK_N"/>
    <property type="match status" value="1"/>
</dbReference>
<evidence type="ECO:0000256" key="17">
    <source>
        <dbReference type="ARBA" id="ARBA00023012"/>
    </source>
</evidence>
<dbReference type="PANTHER" id="PTHR44936">
    <property type="entry name" value="SENSOR PROTEIN CREC"/>
    <property type="match status" value="1"/>
</dbReference>
<evidence type="ECO:0000256" key="15">
    <source>
        <dbReference type="ARBA" id="ARBA00022912"/>
    </source>
</evidence>
<keyword evidence="13" id="KW-0067">ATP-binding</keyword>
<proteinExistence type="predicted"/>
<evidence type="ECO:0000256" key="6">
    <source>
        <dbReference type="ARBA" id="ARBA00022475"/>
    </source>
</evidence>
<evidence type="ECO:0000259" key="24">
    <source>
        <dbReference type="PROSITE" id="PS50109"/>
    </source>
</evidence>
<evidence type="ECO:0000256" key="8">
    <source>
        <dbReference type="ARBA" id="ARBA00022679"/>
    </source>
</evidence>
<dbReference type="CDD" id="cd00082">
    <property type="entry name" value="HisKA"/>
    <property type="match status" value="1"/>
</dbReference>